<reference evidence="1 2" key="1">
    <citation type="submission" date="2016-07" db="EMBL/GenBank/DDBJ databases">
        <title>Disparate Historic Effective Population Sizes Predicted by Modern Levels of Genome Diversity for the Scaled Quail (Callipepla squamata) and the Northern Bobwhite (Colinus virginianus): Inferences from First and Second Generation Draft Genome Assemblies for Sympatric New World Quail.</title>
        <authorList>
            <person name="Oldeschulte D.L."/>
            <person name="Halley Y.A."/>
            <person name="Bhattarai E.K."/>
            <person name="Brashear W.A."/>
            <person name="Hill J."/>
            <person name="Metz R.P."/>
            <person name="Johnson C.D."/>
            <person name="Rollins D."/>
            <person name="Peterson M.J."/>
            <person name="Bickhart D.M."/>
            <person name="Decker J.E."/>
            <person name="Seabury C.M."/>
        </authorList>
    </citation>
    <scope>NUCLEOTIDE SEQUENCE [LARGE SCALE GENOMIC DNA]</scope>
    <source>
        <strain evidence="1 2">Texas</strain>
        <tissue evidence="1">Leg muscle</tissue>
    </source>
</reference>
<evidence type="ECO:0000313" key="2">
    <source>
        <dbReference type="Proteomes" id="UP000198323"/>
    </source>
</evidence>
<gene>
    <name evidence="1" type="ORF">ASZ78_006660</name>
</gene>
<dbReference type="STRING" id="9009.A0A226NEM4"/>
<comment type="caution">
    <text evidence="1">The sequence shown here is derived from an EMBL/GenBank/DDBJ whole genome shotgun (WGS) entry which is preliminary data.</text>
</comment>
<proteinExistence type="predicted"/>
<evidence type="ECO:0000313" key="1">
    <source>
        <dbReference type="EMBL" id="OXB66005.1"/>
    </source>
</evidence>
<name>A0A226NEM4_CALSU</name>
<keyword evidence="2" id="KW-1185">Reference proteome</keyword>
<accession>A0A226NEM4</accession>
<feature type="non-terminal residue" evidence="1">
    <location>
        <position position="1"/>
    </location>
</feature>
<dbReference type="OrthoDB" id="9981160at2759"/>
<organism evidence="1 2">
    <name type="scientific">Callipepla squamata</name>
    <name type="common">Scaled quail</name>
    <dbReference type="NCBI Taxonomy" id="9009"/>
    <lineage>
        <taxon>Eukaryota</taxon>
        <taxon>Metazoa</taxon>
        <taxon>Chordata</taxon>
        <taxon>Craniata</taxon>
        <taxon>Vertebrata</taxon>
        <taxon>Euteleostomi</taxon>
        <taxon>Archelosauria</taxon>
        <taxon>Archosauria</taxon>
        <taxon>Dinosauria</taxon>
        <taxon>Saurischia</taxon>
        <taxon>Theropoda</taxon>
        <taxon>Coelurosauria</taxon>
        <taxon>Aves</taxon>
        <taxon>Neognathae</taxon>
        <taxon>Galloanserae</taxon>
        <taxon>Galliformes</taxon>
        <taxon>Odontophoridae</taxon>
        <taxon>Callipepla</taxon>
    </lineage>
</organism>
<dbReference type="EMBL" id="MCFN01000076">
    <property type="protein sequence ID" value="OXB66005.1"/>
    <property type="molecule type" value="Genomic_DNA"/>
</dbReference>
<protein>
    <submittedName>
        <fullName evidence="1">Uncharacterized protein</fullName>
    </submittedName>
</protein>
<dbReference type="Proteomes" id="UP000198323">
    <property type="component" value="Unassembled WGS sequence"/>
</dbReference>
<sequence>GVGAKVEQENSAEFSVYVIQISFLMVVQVRAINDQCISFNRCHVANKTCPKNHVWNNQICRCLAQHDFGFSSHLGDSGE</sequence>
<dbReference type="AlphaFoldDB" id="A0A226NEM4"/>